<protein>
    <submittedName>
        <fullName evidence="2">EcsC family protein</fullName>
    </submittedName>
</protein>
<gene>
    <name evidence="2" type="ORF">D7V32_06525</name>
</gene>
<dbReference type="Proteomes" id="UP000282388">
    <property type="component" value="Unassembled WGS sequence"/>
</dbReference>
<name>A0A3A8EAI8_9GAMM</name>
<dbReference type="AlphaFoldDB" id="A0A3A8EAI8"/>
<feature type="region of interest" description="Disordered" evidence="1">
    <location>
        <begin position="423"/>
        <end position="466"/>
    </location>
</feature>
<dbReference type="Pfam" id="PF12787">
    <property type="entry name" value="EcsC"/>
    <property type="match status" value="1"/>
</dbReference>
<keyword evidence="3" id="KW-1185">Reference proteome</keyword>
<evidence type="ECO:0000313" key="2">
    <source>
        <dbReference type="EMBL" id="RKG32052.1"/>
    </source>
</evidence>
<accession>A0A3A8EAI8</accession>
<comment type="caution">
    <text evidence="2">The sequence shown here is derived from an EMBL/GenBank/DDBJ whole genome shotgun (WGS) entry which is preliminary data.</text>
</comment>
<organism evidence="2 3">
    <name type="scientific">Acinetobacter tianfuensis</name>
    <dbReference type="NCBI Taxonomy" id="2419603"/>
    <lineage>
        <taxon>Bacteria</taxon>
        <taxon>Pseudomonadati</taxon>
        <taxon>Pseudomonadota</taxon>
        <taxon>Gammaproteobacteria</taxon>
        <taxon>Moraxellales</taxon>
        <taxon>Moraxellaceae</taxon>
        <taxon>Acinetobacter</taxon>
    </lineage>
</organism>
<dbReference type="InterPro" id="IPR024787">
    <property type="entry name" value="EcsC"/>
</dbReference>
<evidence type="ECO:0000313" key="3">
    <source>
        <dbReference type="Proteomes" id="UP000282388"/>
    </source>
</evidence>
<dbReference type="RefSeq" id="WP_120402084.1">
    <property type="nucleotide sequence ID" value="NZ_RAXV01000011.1"/>
</dbReference>
<proteinExistence type="predicted"/>
<evidence type="ECO:0000256" key="1">
    <source>
        <dbReference type="SAM" id="MobiDB-lite"/>
    </source>
</evidence>
<dbReference type="OrthoDB" id="5568290at2"/>
<sequence length="466" mass="51212">MANSNNKQSSSFFSNAFGVAKKLSSTGMSMLNHAAPDSVAKLTQPLQSNQVIEGQSQPASIFASKTYDNPQQMLRSHLPDVSRQLLGRHYSKVNNAVNFVSPQFSDRISDYLFEQLNQFSNNLSSVDDVLDQAGLRDLEELTQDVDRSKRLSQALTEQNKWIAVLQGAITGATGAIGSSIDIPASLVMSLRVIYQVGRSYGFDLSKESDQDIVQYIFRQIDLGIIAEKQALLMALKALQKTIQNSDISQLQQMLGSSNDAEALKKFLLAEDGQYKWQWLNQIPKVSLLDRLTKLTPLANVGVSAIYSRRLVDEANVKAQQVFSSARAYLIQHKDLQLTPLAAYEKSVELLAQAAPKLLGSIQPLEQHMAEPVVNQTIELEGNCNISQVKLVKKADAAQAETDAEAAEEKIFEEFTALAEKELASSKSAQPLNNADDAVLQQDDKTVSAKAAVKRKPKKTPNADKAE</sequence>
<dbReference type="PANTHER" id="PTHR41260:SF1">
    <property type="entry name" value="PROTEIN ECSC"/>
    <property type="match status" value="1"/>
</dbReference>
<reference evidence="2 3" key="1">
    <citation type="submission" date="2018-09" db="EMBL/GenBank/DDBJ databases">
        <title>The draft genome of Acinetobacter spp. strains.</title>
        <authorList>
            <person name="Qin J."/>
            <person name="Feng Y."/>
            <person name="Zong Z."/>
        </authorList>
    </citation>
    <scope>NUCLEOTIDE SEQUENCE [LARGE SCALE GENOMIC DNA]</scope>
    <source>
        <strain evidence="2 3">WCHAc060012</strain>
    </source>
</reference>
<dbReference type="PANTHER" id="PTHR41260">
    <property type="entry name" value="PROTEIN ECSC"/>
    <property type="match status" value="1"/>
</dbReference>
<dbReference type="EMBL" id="RAXV01000011">
    <property type="protein sequence ID" value="RKG32052.1"/>
    <property type="molecule type" value="Genomic_DNA"/>
</dbReference>